<sequence length="164" mass="16758">MPSGVFVALSSRADGLFSSAVGVLSLADIFMAMEDTKLVALRSNCCEGRLTEVDMPHNTDSSSSTTTAAWPSVIWVAHSCMSCCTACKAATVKGRSQANSAPAPASCSPTNWRGTGAAHTPGSKHSLLRNCSGSTAKRAVSGLGSMAKICVAGAGRCSVVSDKR</sequence>
<keyword evidence="2" id="KW-1185">Reference proteome</keyword>
<accession>A0A699YLS1</accession>
<evidence type="ECO:0000313" key="1">
    <source>
        <dbReference type="EMBL" id="GFH11063.1"/>
    </source>
</evidence>
<protein>
    <submittedName>
        <fullName evidence="1">Uncharacterized protein</fullName>
    </submittedName>
</protein>
<dbReference type="Proteomes" id="UP000485058">
    <property type="component" value="Unassembled WGS sequence"/>
</dbReference>
<gene>
    <name evidence="1" type="ORF">HaLaN_06496</name>
</gene>
<proteinExistence type="predicted"/>
<dbReference type="EMBL" id="BLLF01000370">
    <property type="protein sequence ID" value="GFH11063.1"/>
    <property type="molecule type" value="Genomic_DNA"/>
</dbReference>
<evidence type="ECO:0000313" key="2">
    <source>
        <dbReference type="Proteomes" id="UP000485058"/>
    </source>
</evidence>
<reference evidence="1 2" key="1">
    <citation type="submission" date="2020-02" db="EMBL/GenBank/DDBJ databases">
        <title>Draft genome sequence of Haematococcus lacustris strain NIES-144.</title>
        <authorList>
            <person name="Morimoto D."/>
            <person name="Nakagawa S."/>
            <person name="Yoshida T."/>
            <person name="Sawayama S."/>
        </authorList>
    </citation>
    <scope>NUCLEOTIDE SEQUENCE [LARGE SCALE GENOMIC DNA]</scope>
    <source>
        <strain evidence="1 2">NIES-144</strain>
    </source>
</reference>
<organism evidence="1 2">
    <name type="scientific">Haematococcus lacustris</name>
    <name type="common">Green alga</name>
    <name type="synonym">Haematococcus pluvialis</name>
    <dbReference type="NCBI Taxonomy" id="44745"/>
    <lineage>
        <taxon>Eukaryota</taxon>
        <taxon>Viridiplantae</taxon>
        <taxon>Chlorophyta</taxon>
        <taxon>core chlorophytes</taxon>
        <taxon>Chlorophyceae</taxon>
        <taxon>CS clade</taxon>
        <taxon>Chlamydomonadales</taxon>
        <taxon>Haematococcaceae</taxon>
        <taxon>Haematococcus</taxon>
    </lineage>
</organism>
<comment type="caution">
    <text evidence="1">The sequence shown here is derived from an EMBL/GenBank/DDBJ whole genome shotgun (WGS) entry which is preliminary data.</text>
</comment>
<name>A0A699YLS1_HAELA</name>
<dbReference type="AlphaFoldDB" id="A0A699YLS1"/>